<dbReference type="InterPro" id="IPR029030">
    <property type="entry name" value="Caspase-like_dom_sf"/>
</dbReference>
<evidence type="ECO:0000256" key="1">
    <source>
        <dbReference type="ARBA" id="ARBA00010134"/>
    </source>
</evidence>
<comment type="similarity">
    <text evidence="1 2">Belongs to the peptidase C14A family.</text>
</comment>
<dbReference type="GO" id="GO:0006508">
    <property type="term" value="P:proteolysis"/>
    <property type="evidence" value="ECO:0007669"/>
    <property type="project" value="InterPro"/>
</dbReference>
<evidence type="ECO:0000256" key="3">
    <source>
        <dbReference type="SAM" id="MobiDB-lite"/>
    </source>
</evidence>
<evidence type="ECO:0000256" key="2">
    <source>
        <dbReference type="RuleBase" id="RU003971"/>
    </source>
</evidence>
<proteinExistence type="inferred from homology"/>
<dbReference type="OrthoDB" id="6116485at2759"/>
<dbReference type="Pfam" id="PF00656">
    <property type="entry name" value="Peptidase_C14"/>
    <property type="match status" value="1"/>
</dbReference>
<dbReference type="InterPro" id="IPR052039">
    <property type="entry name" value="Caspase-related_regulators"/>
</dbReference>
<keyword evidence="7" id="KW-1185">Reference proteome</keyword>
<dbReference type="SMART" id="SM00115">
    <property type="entry name" value="CASc"/>
    <property type="match status" value="1"/>
</dbReference>
<feature type="region of interest" description="Disordered" evidence="3">
    <location>
        <begin position="185"/>
        <end position="218"/>
    </location>
</feature>
<dbReference type="InterPro" id="IPR015917">
    <property type="entry name" value="Pept_C14A"/>
</dbReference>
<feature type="compositionally biased region" description="Basic and acidic residues" evidence="3">
    <location>
        <begin position="198"/>
        <end position="217"/>
    </location>
</feature>
<feature type="compositionally biased region" description="Basic and acidic residues" evidence="3">
    <location>
        <begin position="11"/>
        <end position="20"/>
    </location>
</feature>
<dbReference type="InterPro" id="IPR002138">
    <property type="entry name" value="Pept_C14_p10"/>
</dbReference>
<dbReference type="AlphaFoldDB" id="A0A7M5UQG8"/>
<dbReference type="PROSITE" id="PS01122">
    <property type="entry name" value="CASPASE_CYS"/>
    <property type="match status" value="1"/>
</dbReference>
<dbReference type="SUPFAM" id="SSF52129">
    <property type="entry name" value="Caspase-like"/>
    <property type="match status" value="1"/>
</dbReference>
<dbReference type="PROSITE" id="PS50208">
    <property type="entry name" value="CASPASE_P20"/>
    <property type="match status" value="1"/>
</dbReference>
<dbReference type="PANTHER" id="PTHR22576:SF41">
    <property type="entry name" value="CASPASE 14, APOPTOSIS-RELATED CYSTEINE PEPTIDASE"/>
    <property type="match status" value="1"/>
</dbReference>
<dbReference type="GO" id="GO:0004197">
    <property type="term" value="F:cysteine-type endopeptidase activity"/>
    <property type="evidence" value="ECO:0007669"/>
    <property type="project" value="InterPro"/>
</dbReference>
<sequence length="317" mass="36064">MENDGGNQKIEGAEKVDGRPGKKNSKSSNTGNKENDNILKAVRESTDPDSYPNKLPGYFLLINNENFLEMDKRTGTDIDARSITVLFQDMGFTIEEHKDLLSYKMRQVLQEAGERSYAKYSCLIICILSHGKEGEIYAVDETIPVKEITLCFHGSNLAGKPKIFLLQACQGRAFMNSVQPREILASNRPPEDNDEPPPEDRNSEDLSEKLSSKEESSRIITLPSEADFLYAYSTAFGFRSFRGPKSGTWFIQSFCEIVRKQALTMDVIRIHLFDCSRQLPRGYFFVRFIPLKPSQSFFFAPLDNRKMRQKRIGTVLV</sequence>
<dbReference type="Proteomes" id="UP000594262">
    <property type="component" value="Unplaced"/>
</dbReference>
<feature type="region of interest" description="Disordered" evidence="3">
    <location>
        <begin position="1"/>
        <end position="38"/>
    </location>
</feature>
<dbReference type="InterPro" id="IPR001309">
    <property type="entry name" value="Pept_C14_p20"/>
</dbReference>
<dbReference type="InterPro" id="IPR033139">
    <property type="entry name" value="Caspase_cys_AS"/>
</dbReference>
<accession>A0A7M5UQG8</accession>
<feature type="domain" description="Caspase family p20" evidence="5">
    <location>
        <begin position="57"/>
        <end position="173"/>
    </location>
</feature>
<dbReference type="PROSITE" id="PS50207">
    <property type="entry name" value="CASPASE_P10"/>
    <property type="match status" value="1"/>
</dbReference>
<evidence type="ECO:0000259" key="4">
    <source>
        <dbReference type="PROSITE" id="PS50207"/>
    </source>
</evidence>
<protein>
    <submittedName>
        <fullName evidence="6">Uncharacterized protein</fullName>
    </submittedName>
</protein>
<dbReference type="EnsemblMetazoa" id="CLYHEMT004103.2">
    <property type="protein sequence ID" value="CLYHEMP004103.2"/>
    <property type="gene ID" value="CLYHEMG004103"/>
</dbReference>
<evidence type="ECO:0000259" key="5">
    <source>
        <dbReference type="PROSITE" id="PS50208"/>
    </source>
</evidence>
<dbReference type="InterPro" id="IPR011600">
    <property type="entry name" value="Pept_C14_caspase"/>
</dbReference>
<feature type="domain" description="Caspase family p10" evidence="4">
    <location>
        <begin position="218"/>
        <end position="270"/>
    </location>
</feature>
<dbReference type="PANTHER" id="PTHR22576">
    <property type="entry name" value="MUCOSA ASSOCIATED LYMPHOID TISSUE LYMPHOMA TRANSLOCATION PROTEIN 1/PARACASPASE"/>
    <property type="match status" value="1"/>
</dbReference>
<reference evidence="6" key="1">
    <citation type="submission" date="2021-01" db="UniProtKB">
        <authorList>
            <consortium name="EnsemblMetazoa"/>
        </authorList>
    </citation>
    <scope>IDENTIFICATION</scope>
</reference>
<organism evidence="6 7">
    <name type="scientific">Clytia hemisphaerica</name>
    <dbReference type="NCBI Taxonomy" id="252671"/>
    <lineage>
        <taxon>Eukaryota</taxon>
        <taxon>Metazoa</taxon>
        <taxon>Cnidaria</taxon>
        <taxon>Hydrozoa</taxon>
        <taxon>Hydroidolina</taxon>
        <taxon>Leptothecata</taxon>
        <taxon>Obeliida</taxon>
        <taxon>Clytiidae</taxon>
        <taxon>Clytia</taxon>
    </lineage>
</organism>
<dbReference type="Gene3D" id="3.40.50.1460">
    <property type="match status" value="1"/>
</dbReference>
<name>A0A7M5UQG8_9CNID</name>
<evidence type="ECO:0000313" key="6">
    <source>
        <dbReference type="EnsemblMetazoa" id="CLYHEMP004103.2"/>
    </source>
</evidence>
<dbReference type="PRINTS" id="PR00376">
    <property type="entry name" value="IL1BCENZYME"/>
</dbReference>
<evidence type="ECO:0000313" key="7">
    <source>
        <dbReference type="Proteomes" id="UP000594262"/>
    </source>
</evidence>